<dbReference type="EMBL" id="JAVDQD010000002">
    <property type="protein sequence ID" value="MDR6239264.1"/>
    <property type="molecule type" value="Genomic_DNA"/>
</dbReference>
<dbReference type="PRINTS" id="PR01607">
    <property type="entry name" value="APYRASEFAMLY"/>
</dbReference>
<reference evidence="6" key="1">
    <citation type="submission" date="2023-07" db="EMBL/GenBank/DDBJ databases">
        <title>Genomic Encyclopedia of Type Strains, Phase IV (KMG-IV): sequencing the most valuable type-strain genomes for metagenomic binning, comparative biology and taxonomic classification.</title>
        <authorList>
            <person name="Goeker M."/>
        </authorList>
    </citation>
    <scope>NUCLEOTIDE SEQUENCE</scope>
    <source>
        <strain evidence="6">DSM 26174</strain>
    </source>
</reference>
<dbReference type="InterPro" id="IPR006146">
    <property type="entry name" value="5'-Nucleotdase_CS"/>
</dbReference>
<evidence type="ECO:0000313" key="6">
    <source>
        <dbReference type="EMBL" id="MDR6239264.1"/>
    </source>
</evidence>
<feature type="domain" description="Calcineurin-like phosphoesterase" evidence="4">
    <location>
        <begin position="35"/>
        <end position="234"/>
    </location>
</feature>
<dbReference type="PROSITE" id="PS00785">
    <property type="entry name" value="5_NUCLEOTIDASE_1"/>
    <property type="match status" value="1"/>
</dbReference>
<comment type="caution">
    <text evidence="6">The sequence shown here is derived from an EMBL/GenBank/DDBJ whole genome shotgun (WGS) entry which is preliminary data.</text>
</comment>
<dbReference type="InterPro" id="IPR006179">
    <property type="entry name" value="5_nucleotidase/apyrase"/>
</dbReference>
<proteinExistence type="inferred from homology"/>
<dbReference type="GO" id="GO:0046872">
    <property type="term" value="F:metal ion binding"/>
    <property type="evidence" value="ECO:0007669"/>
    <property type="project" value="InterPro"/>
</dbReference>
<comment type="similarity">
    <text evidence="1 3">Belongs to the 5'-nucleotidase family.</text>
</comment>
<feature type="domain" description="5'-Nucleotidase C-terminal" evidence="5">
    <location>
        <begin position="313"/>
        <end position="431"/>
    </location>
</feature>
<dbReference type="CDD" id="cd00845">
    <property type="entry name" value="MPP_UshA_N_like"/>
    <property type="match status" value="1"/>
</dbReference>
<dbReference type="InterPro" id="IPR029052">
    <property type="entry name" value="Metallo-depent_PP-like"/>
</dbReference>
<sequence length="467" mass="52286">MKNLTIKLTFYLLIFLSFSCQSNKNQSSSENTEMIILHTNDMHAKIDNFPRLAFVVDSIRSTNPNVILVSAGDLFSGNVYVDQYEPKGKPIIDLMNEVGFELNVLGNHEFDYGQNILNDRIAQANFPMVCANLRNINAELKPMKAYEYLTFSNGTKVAFLGLLEAFVDSIPSCHPNKVHGLKFDNPLEVASDYAFLQDSADLYIALSHMGYEYDLKLAENNPEIDAVIGGHSHTKLDTGEWVNSVLVTQTGSYVKDLGVLRIKPGKTGKYEIKSEMISLSNGTEDRQIREKVTSYIENPYFKEKIHELDLALNGDDDLGRLMTDAFRVQGNADFGMQNSGGIRVKSFDAGAVTIGDVFALDPFGNDLLVLEMTNEEIKSLIMNGYKDRGEKVKVSGLEYEIKEGKVNLFDTEGNTMPEKRYKVAMNDYMYNAFEFDHVNSAKASGITTTEALIIYLKSLSEIGVRYN</sequence>
<dbReference type="Gene3D" id="3.60.21.10">
    <property type="match status" value="1"/>
</dbReference>
<organism evidence="6 7">
    <name type="scientific">Aureibacter tunicatorum</name>
    <dbReference type="NCBI Taxonomy" id="866807"/>
    <lineage>
        <taxon>Bacteria</taxon>
        <taxon>Pseudomonadati</taxon>
        <taxon>Bacteroidota</taxon>
        <taxon>Cytophagia</taxon>
        <taxon>Cytophagales</taxon>
        <taxon>Persicobacteraceae</taxon>
        <taxon>Aureibacter</taxon>
    </lineage>
</organism>
<dbReference type="SUPFAM" id="SSF56300">
    <property type="entry name" value="Metallo-dependent phosphatases"/>
    <property type="match status" value="1"/>
</dbReference>
<dbReference type="Pfam" id="PF02872">
    <property type="entry name" value="5_nucleotid_C"/>
    <property type="match status" value="1"/>
</dbReference>
<dbReference type="InterPro" id="IPR008334">
    <property type="entry name" value="5'-Nucleotdase_C"/>
</dbReference>
<evidence type="ECO:0000259" key="5">
    <source>
        <dbReference type="Pfam" id="PF02872"/>
    </source>
</evidence>
<feature type="signal peptide" evidence="3">
    <location>
        <begin position="1"/>
        <end position="22"/>
    </location>
</feature>
<evidence type="ECO:0000256" key="3">
    <source>
        <dbReference type="RuleBase" id="RU362119"/>
    </source>
</evidence>
<dbReference type="PROSITE" id="PS51257">
    <property type="entry name" value="PROKAR_LIPOPROTEIN"/>
    <property type="match status" value="1"/>
</dbReference>
<keyword evidence="3" id="KW-0547">Nucleotide-binding</keyword>
<dbReference type="PROSITE" id="PS00786">
    <property type="entry name" value="5_NUCLEOTIDASE_2"/>
    <property type="match status" value="1"/>
</dbReference>
<dbReference type="GO" id="GO:0016788">
    <property type="term" value="F:hydrolase activity, acting on ester bonds"/>
    <property type="evidence" value="ECO:0007669"/>
    <property type="project" value="InterPro"/>
</dbReference>
<keyword evidence="7" id="KW-1185">Reference proteome</keyword>
<dbReference type="GO" id="GO:0009166">
    <property type="term" value="P:nucleotide catabolic process"/>
    <property type="evidence" value="ECO:0007669"/>
    <property type="project" value="InterPro"/>
</dbReference>
<dbReference type="RefSeq" id="WP_338390272.1">
    <property type="nucleotide sequence ID" value="NZ_AP025305.1"/>
</dbReference>
<accession>A0AAE3XNQ7</accession>
<evidence type="ECO:0000256" key="2">
    <source>
        <dbReference type="ARBA" id="ARBA00022729"/>
    </source>
</evidence>
<keyword evidence="2 3" id="KW-0732">Signal</keyword>
<dbReference type="GO" id="GO:0000166">
    <property type="term" value="F:nucleotide binding"/>
    <property type="evidence" value="ECO:0007669"/>
    <property type="project" value="UniProtKB-KW"/>
</dbReference>
<dbReference type="SUPFAM" id="SSF55816">
    <property type="entry name" value="5'-nucleotidase (syn. UDP-sugar hydrolase), C-terminal domain"/>
    <property type="match status" value="1"/>
</dbReference>
<protein>
    <submittedName>
        <fullName evidence="6">2',3'-cyclic-nucleotide 2'-phosphodiesterase (5'-nucleotidase family)</fullName>
    </submittedName>
</protein>
<dbReference type="Pfam" id="PF00149">
    <property type="entry name" value="Metallophos"/>
    <property type="match status" value="1"/>
</dbReference>
<dbReference type="Proteomes" id="UP001185092">
    <property type="component" value="Unassembled WGS sequence"/>
</dbReference>
<dbReference type="InterPro" id="IPR004843">
    <property type="entry name" value="Calcineurin-like_PHP"/>
</dbReference>
<gene>
    <name evidence="6" type="ORF">HNQ88_002301</name>
</gene>
<evidence type="ECO:0000256" key="1">
    <source>
        <dbReference type="ARBA" id="ARBA00006654"/>
    </source>
</evidence>
<evidence type="ECO:0000313" key="7">
    <source>
        <dbReference type="Proteomes" id="UP001185092"/>
    </source>
</evidence>
<feature type="chain" id="PRO_5041781333" evidence="3">
    <location>
        <begin position="23"/>
        <end position="467"/>
    </location>
</feature>
<name>A0AAE3XNQ7_9BACT</name>
<keyword evidence="3" id="KW-0378">Hydrolase</keyword>
<dbReference type="PANTHER" id="PTHR11575:SF24">
    <property type="entry name" value="5'-NUCLEOTIDASE"/>
    <property type="match status" value="1"/>
</dbReference>
<evidence type="ECO:0000259" key="4">
    <source>
        <dbReference type="Pfam" id="PF00149"/>
    </source>
</evidence>
<dbReference type="InterPro" id="IPR036907">
    <property type="entry name" value="5'-Nucleotdase_C_sf"/>
</dbReference>
<dbReference type="AlphaFoldDB" id="A0AAE3XNQ7"/>
<dbReference type="PANTHER" id="PTHR11575">
    <property type="entry name" value="5'-NUCLEOTIDASE-RELATED"/>
    <property type="match status" value="1"/>
</dbReference>
<dbReference type="Gene3D" id="3.90.780.10">
    <property type="entry name" value="5'-Nucleotidase, C-terminal domain"/>
    <property type="match status" value="1"/>
</dbReference>